<dbReference type="SMART" id="SM00028">
    <property type="entry name" value="TPR"/>
    <property type="match status" value="5"/>
</dbReference>
<keyword evidence="1" id="KW-0802">TPR repeat</keyword>
<dbReference type="GO" id="GO:0000127">
    <property type="term" value="C:transcription factor TFIIIC complex"/>
    <property type="evidence" value="ECO:0007669"/>
    <property type="project" value="TreeGrafter"/>
</dbReference>
<feature type="repeat" description="TPR" evidence="1">
    <location>
        <begin position="245"/>
        <end position="278"/>
    </location>
</feature>
<dbReference type="SUPFAM" id="SSF48452">
    <property type="entry name" value="TPR-like"/>
    <property type="match status" value="2"/>
</dbReference>
<proteinExistence type="predicted"/>
<dbReference type="InterPro" id="IPR019734">
    <property type="entry name" value="TPR_rpt"/>
</dbReference>
<feature type="region of interest" description="Disordered" evidence="2">
    <location>
        <begin position="1"/>
        <end position="49"/>
    </location>
</feature>
<evidence type="ECO:0008006" key="5">
    <source>
        <dbReference type="Google" id="ProtNLM"/>
    </source>
</evidence>
<dbReference type="Pfam" id="PF13181">
    <property type="entry name" value="TPR_8"/>
    <property type="match status" value="1"/>
</dbReference>
<dbReference type="SUPFAM" id="SSF81901">
    <property type="entry name" value="HCP-like"/>
    <property type="match status" value="1"/>
</dbReference>
<dbReference type="Gene3D" id="1.25.40.10">
    <property type="entry name" value="Tetratricopeptide repeat domain"/>
    <property type="match status" value="3"/>
</dbReference>
<feature type="compositionally biased region" description="Acidic residues" evidence="2">
    <location>
        <begin position="7"/>
        <end position="35"/>
    </location>
</feature>
<dbReference type="Pfam" id="PF13176">
    <property type="entry name" value="TPR_7"/>
    <property type="match status" value="1"/>
</dbReference>
<dbReference type="FunFam" id="1.25.40.10:FF:000413">
    <property type="entry name" value="General transcription factor 3C polypeptide 3"/>
    <property type="match status" value="1"/>
</dbReference>
<organism evidence="3 4">
    <name type="scientific">Vigna mungo</name>
    <name type="common">Black gram</name>
    <name type="synonym">Phaseolus mungo</name>
    <dbReference type="NCBI Taxonomy" id="3915"/>
    <lineage>
        <taxon>Eukaryota</taxon>
        <taxon>Viridiplantae</taxon>
        <taxon>Streptophyta</taxon>
        <taxon>Embryophyta</taxon>
        <taxon>Tracheophyta</taxon>
        <taxon>Spermatophyta</taxon>
        <taxon>Magnoliopsida</taxon>
        <taxon>eudicotyledons</taxon>
        <taxon>Gunneridae</taxon>
        <taxon>Pentapetalae</taxon>
        <taxon>rosids</taxon>
        <taxon>fabids</taxon>
        <taxon>Fabales</taxon>
        <taxon>Fabaceae</taxon>
        <taxon>Papilionoideae</taxon>
        <taxon>50 kb inversion clade</taxon>
        <taxon>NPAAA clade</taxon>
        <taxon>indigoferoid/millettioid clade</taxon>
        <taxon>Phaseoleae</taxon>
        <taxon>Vigna</taxon>
    </lineage>
</organism>
<evidence type="ECO:0000313" key="3">
    <source>
        <dbReference type="EMBL" id="WVZ03045.1"/>
    </source>
</evidence>
<dbReference type="InterPro" id="IPR039340">
    <property type="entry name" value="Tfc4/TFIIIC-102/Sfc4"/>
</dbReference>
<dbReference type="PROSITE" id="PS50005">
    <property type="entry name" value="TPR"/>
    <property type="match status" value="1"/>
</dbReference>
<feature type="region of interest" description="Disordered" evidence="2">
    <location>
        <begin position="70"/>
        <end position="92"/>
    </location>
</feature>
<dbReference type="AlphaFoldDB" id="A0AAQ3N3W3"/>
<dbReference type="InterPro" id="IPR011990">
    <property type="entry name" value="TPR-like_helical_dom_sf"/>
</dbReference>
<keyword evidence="4" id="KW-1185">Reference proteome</keyword>
<evidence type="ECO:0000256" key="2">
    <source>
        <dbReference type="SAM" id="MobiDB-lite"/>
    </source>
</evidence>
<dbReference type="PANTHER" id="PTHR23082">
    <property type="entry name" value="TRANSCRIPTION INITIATION FACTOR IIIC TFIIIC , POLYPEPTIDE 3-RELATED"/>
    <property type="match status" value="1"/>
</dbReference>
<accession>A0AAQ3N3W3</accession>
<dbReference type="Proteomes" id="UP001374535">
    <property type="component" value="Chromosome 7"/>
</dbReference>
<protein>
    <recommendedName>
        <fullName evidence="5">General transcription factor 3C polypeptide 3</fullName>
    </recommendedName>
</protein>
<name>A0AAQ3N3W3_VIGMU</name>
<dbReference type="EMBL" id="CP144694">
    <property type="protein sequence ID" value="WVZ03045.1"/>
    <property type="molecule type" value="Genomic_DNA"/>
</dbReference>
<dbReference type="PANTHER" id="PTHR23082:SF0">
    <property type="entry name" value="GENERAL TRANSCRIPTION FACTOR 3C POLYPEPTIDE 3"/>
    <property type="match status" value="1"/>
</dbReference>
<gene>
    <name evidence="3" type="ORF">V8G54_023851</name>
</gene>
<evidence type="ECO:0000256" key="1">
    <source>
        <dbReference type="PROSITE-ProRule" id="PRU00339"/>
    </source>
</evidence>
<evidence type="ECO:0000313" key="4">
    <source>
        <dbReference type="Proteomes" id="UP001374535"/>
    </source>
</evidence>
<dbReference type="GO" id="GO:0006383">
    <property type="term" value="P:transcription by RNA polymerase III"/>
    <property type="evidence" value="ECO:0007669"/>
    <property type="project" value="InterPro"/>
</dbReference>
<sequence>MAKEGSDEVNDAVDGTEEEEHAREEDDNDMEEEDEYTFRFENGINPLDFVDNNDGLLPYERFERLEQEALADKKRKAESCPSEEPPPKMVRESDISGSKIAEIMEAMNYHGVRKRSRKFASHKQRLHQKEVDNFPLILLCYKPKKRGRRKGSKNKMDPKLTQMLGDATIHYSGRRYDERDMVATRRNSLAGSYIHVPGNALTVSIFVCLNYDRWNSFCRLFIHFFVILQAKAVALEVIKLAPNVAESYHTLGLVSISLQDVKRAMAFYLIAAHLDPKKSSFWEIIYDLSEKQGQGYIDQARYCLLKAITADPKKITLRLHLANLYVNRGDYQKAAVTYEQVHQLCYGNDDPLKEAANLYKKCGQVEHAICILEDYLKSQPDRANASVVDLLCTILMETKEHDRALQYIKHAQAANAWEELPLNLKIKAGICHAHLGKMDMAQVLFNDLKPENASKHVDLVIEVADSLMGLEHYNAALNYYLMLEGNTGNENGPLYLKLAECYRSLKESSQAITFFYKGKIFFLKRMLFTLEILQDDVDARITLASLLLEEGKEDEAISLLSPPNDSDSGDANPEKSNRWWVNKRIKQKLCNIYRNRTTRDFVDKVFPLVRESLDVATLRQKGKSKRRLTKRDLVERVRMVDGPENDNVFRGFRPVAAPSDRLKASRAKKLLQKMAIEKEKRKAEALASGIDWLSDDSDDEPQIENREPPLCNLRKYEEHHQLIIDLCKALASLQRYWEALEIINLSLRLAGTSLSTDKKEELRSLGAQMAYSTTDPKHGFDCVKYIVQQHPHSVAAWNCYYKVISRLENRDTRHYKFVRVIQGKFVDCVPPILISGHQFTIFSHHQDAARKYLEAYKLLPENPLVNLCVGTALINLALGFRLQNKHQCLVQGLAFLYNNLRICENSQESLYNIARAYHHVGLVTLAAVYYEKVIAIREKDCPIPKLPNENPDVIENHKPGYCDLRREAAYNLHLIYKKSGALDLARQVLKDHCTF</sequence>
<reference evidence="3 4" key="1">
    <citation type="journal article" date="2023" name="Life. Sci Alliance">
        <title>Evolutionary insights into 3D genome organization and epigenetic landscape of Vigna mungo.</title>
        <authorList>
            <person name="Junaid A."/>
            <person name="Singh B."/>
            <person name="Bhatia S."/>
        </authorList>
    </citation>
    <scope>NUCLEOTIDE SEQUENCE [LARGE SCALE GENOMIC DNA]</scope>
    <source>
        <strain evidence="3">Urdbean</strain>
    </source>
</reference>